<protein>
    <submittedName>
        <fullName evidence="2">Translation initiation factor eIF-2B</fullName>
    </submittedName>
</protein>
<accession>A0A9R1CQW8</accession>
<keyword evidence="3" id="KW-1185">Reference proteome</keyword>
<dbReference type="Gene3D" id="3.40.50.10470">
    <property type="entry name" value="Translation initiation factor eif-2b, domain 2"/>
    <property type="match status" value="1"/>
</dbReference>
<dbReference type="InterPro" id="IPR000649">
    <property type="entry name" value="IF-2B-related"/>
</dbReference>
<dbReference type="PANTHER" id="PTHR43475:SF3">
    <property type="entry name" value="TRANSLATION INITIATION FACTOR EIF-2B SUBUNIT FAMILY PROTEIN (AFU_ORTHOLOGUE AFUA_2G14290)"/>
    <property type="match status" value="1"/>
</dbReference>
<keyword evidence="2" id="KW-0396">Initiation factor</keyword>
<dbReference type="AlphaFoldDB" id="A0A9R1CQW8"/>
<keyword evidence="2" id="KW-0648">Protein biosynthesis</keyword>
<evidence type="ECO:0000313" key="3">
    <source>
        <dbReference type="Proteomes" id="UP001139494"/>
    </source>
</evidence>
<evidence type="ECO:0000256" key="1">
    <source>
        <dbReference type="RuleBase" id="RU003814"/>
    </source>
</evidence>
<dbReference type="InterPro" id="IPR037171">
    <property type="entry name" value="NagB/RpiA_transferase-like"/>
</dbReference>
<dbReference type="InterPro" id="IPR042529">
    <property type="entry name" value="IF_2B-like_C"/>
</dbReference>
<evidence type="ECO:0000313" key="2">
    <source>
        <dbReference type="EMBL" id="MCQ4332049.1"/>
    </source>
</evidence>
<gene>
    <name evidence="2" type="ORF">KM295_00825</name>
</gene>
<name>A0A9R1CQW8_9EURY</name>
<organism evidence="2 3">
    <name type="scientific">Natronomonas aquatica</name>
    <dbReference type="NCBI Taxonomy" id="2841590"/>
    <lineage>
        <taxon>Archaea</taxon>
        <taxon>Methanobacteriati</taxon>
        <taxon>Methanobacteriota</taxon>
        <taxon>Stenosarchaea group</taxon>
        <taxon>Halobacteria</taxon>
        <taxon>Halobacteriales</taxon>
        <taxon>Natronomonadaceae</taxon>
        <taxon>Natronomonas</taxon>
    </lineage>
</organism>
<dbReference type="RefSeq" id="WP_256027962.1">
    <property type="nucleotide sequence ID" value="NZ_JAHLKM010000001.1"/>
</dbReference>
<dbReference type="GO" id="GO:0019509">
    <property type="term" value="P:L-methionine salvage from methylthioadenosine"/>
    <property type="evidence" value="ECO:0007669"/>
    <property type="project" value="TreeGrafter"/>
</dbReference>
<dbReference type="Proteomes" id="UP001139494">
    <property type="component" value="Unassembled WGS sequence"/>
</dbReference>
<comment type="caution">
    <text evidence="2">The sequence shown here is derived from an EMBL/GenBank/DDBJ whole genome shotgun (WGS) entry which is preliminary data.</text>
</comment>
<dbReference type="GO" id="GO:0046523">
    <property type="term" value="F:S-methyl-5-thioribose-1-phosphate isomerase activity"/>
    <property type="evidence" value="ECO:0007669"/>
    <property type="project" value="TreeGrafter"/>
</dbReference>
<dbReference type="Pfam" id="PF01008">
    <property type="entry name" value="IF-2B"/>
    <property type="match status" value="1"/>
</dbReference>
<comment type="similarity">
    <text evidence="1">Belongs to the eIF-2B alpha/beta/delta subunits family.</text>
</comment>
<dbReference type="GO" id="GO:0003743">
    <property type="term" value="F:translation initiation factor activity"/>
    <property type="evidence" value="ECO:0007669"/>
    <property type="project" value="UniProtKB-KW"/>
</dbReference>
<proteinExistence type="inferred from homology"/>
<dbReference type="SUPFAM" id="SSF100950">
    <property type="entry name" value="NagB/RpiA/CoA transferase-like"/>
    <property type="match status" value="1"/>
</dbReference>
<dbReference type="EMBL" id="JAHLKM010000001">
    <property type="protein sequence ID" value="MCQ4332049.1"/>
    <property type="molecule type" value="Genomic_DNA"/>
</dbReference>
<dbReference type="PANTHER" id="PTHR43475">
    <property type="entry name" value="METHYLTHIORIBOSE-1-PHOSPHATE ISOMERASE"/>
    <property type="match status" value="1"/>
</dbReference>
<reference evidence="2" key="1">
    <citation type="journal article" date="2023" name="Front. Microbiol.">
        <title>Genomic-based phylogenetic and metabolic analyses of the genus Natronomonas, and description of Natronomonas aquatica sp. nov.</title>
        <authorList>
            <person name="Garcia-Roldan A."/>
            <person name="Duran-Viseras A."/>
            <person name="de la Haba R.R."/>
            <person name="Corral P."/>
            <person name="Sanchez-Porro C."/>
            <person name="Ventosa A."/>
        </authorList>
    </citation>
    <scope>NUCLEOTIDE SEQUENCE</scope>
    <source>
        <strain evidence="2">F2-12</strain>
    </source>
</reference>
<sequence>MNGEIAVGFFRHGTEVPIVRHEDAPPVRWDAVSVRSTADGRDRRRPVSALDDTDAATLVRSADPIDVGTTAGSADRTIRPYLFECDTRELSLFSDGSFAAHAWVQPPALLDRETAPGLWEAYLAVAPSIPTVREDTDHGASYVSLRALETLRDRAAAAAATGEGYDSVATTARELCRARPSMGVVRTRIDRVMAEADSDPGSVRDRAMKACAAAVRADEAAAERAASRLGDRVFTLSRSGTVRSALEAAGPDAVFVAESRPAREGVGIAERLAETEAETETETGNETGTDVTLLVDAAIEGLLADGTVDTVLVGADTVLEDGSVINKVGSRTAMRAGTAAGIDCYAVCSRDKIVPGTEFDPEFGPAAAVYGGEADLAVYNPTFERVPPPAVSGIVTEDGVYGPDEIGPIAREHALYRRWDG</sequence>